<proteinExistence type="predicted"/>
<protein>
    <submittedName>
        <fullName evidence="2">Uncharacterized protein</fullName>
    </submittedName>
</protein>
<dbReference type="AlphaFoldDB" id="A0A2T4CBM7"/>
<sequence>MERNMKSASERAAEVGRRKRREKKSGGARLRLRCAVELPGRTSGRVGKTLDEKLCESFWAIEWQPAVGRKPLVRTLGSSNFLRNDGMGGRLKAAGIEMQGSAQRYLRWFFRWAKNPLKRPLQRVGREIGKDEIVVRQLARQKARQSLSLCSRLWSARPLNCRLCLSLIPKGSVYTHLANLSAWLGSVC</sequence>
<dbReference type="EMBL" id="KZ679128">
    <property type="protein sequence ID" value="PTB78981.1"/>
    <property type="molecule type" value="Genomic_DNA"/>
</dbReference>
<feature type="region of interest" description="Disordered" evidence="1">
    <location>
        <begin position="1"/>
        <end position="26"/>
    </location>
</feature>
<evidence type="ECO:0000313" key="2">
    <source>
        <dbReference type="EMBL" id="PTB78981.1"/>
    </source>
</evidence>
<organism evidence="2 3">
    <name type="scientific">Trichoderma longibrachiatum ATCC 18648</name>
    <dbReference type="NCBI Taxonomy" id="983965"/>
    <lineage>
        <taxon>Eukaryota</taxon>
        <taxon>Fungi</taxon>
        <taxon>Dikarya</taxon>
        <taxon>Ascomycota</taxon>
        <taxon>Pezizomycotina</taxon>
        <taxon>Sordariomycetes</taxon>
        <taxon>Hypocreomycetidae</taxon>
        <taxon>Hypocreales</taxon>
        <taxon>Hypocreaceae</taxon>
        <taxon>Trichoderma</taxon>
    </lineage>
</organism>
<gene>
    <name evidence="2" type="ORF">M440DRAFT_1157224</name>
</gene>
<name>A0A2T4CBM7_TRILO</name>
<reference evidence="2 3" key="1">
    <citation type="submission" date="2016-07" db="EMBL/GenBank/DDBJ databases">
        <title>Multiple horizontal gene transfer events from other fungi enriched the ability of initially mycotrophic Trichoderma (Ascomycota) to feed on dead plant biomass.</title>
        <authorList>
            <consortium name="DOE Joint Genome Institute"/>
            <person name="Aerts A."/>
            <person name="Atanasova L."/>
            <person name="Chenthamara K."/>
            <person name="Zhang J."/>
            <person name="Grujic M."/>
            <person name="Henrissat B."/>
            <person name="Kuo A."/>
            <person name="Salamov A."/>
            <person name="Lipzen A."/>
            <person name="Labutti K."/>
            <person name="Barry K."/>
            <person name="Miao Y."/>
            <person name="Rahimi M.J."/>
            <person name="Shen Q."/>
            <person name="Grigoriev I.V."/>
            <person name="Kubicek C.P."/>
            <person name="Druzhinina I.S."/>
        </authorList>
    </citation>
    <scope>NUCLEOTIDE SEQUENCE [LARGE SCALE GENOMIC DNA]</scope>
    <source>
        <strain evidence="2 3">ATCC 18648</strain>
    </source>
</reference>
<evidence type="ECO:0000256" key="1">
    <source>
        <dbReference type="SAM" id="MobiDB-lite"/>
    </source>
</evidence>
<dbReference type="Proteomes" id="UP000240760">
    <property type="component" value="Unassembled WGS sequence"/>
</dbReference>
<keyword evidence="3" id="KW-1185">Reference proteome</keyword>
<evidence type="ECO:0000313" key="3">
    <source>
        <dbReference type="Proteomes" id="UP000240760"/>
    </source>
</evidence>
<feature type="compositionally biased region" description="Basic and acidic residues" evidence="1">
    <location>
        <begin position="1"/>
        <end position="16"/>
    </location>
</feature>
<accession>A0A2T4CBM7</accession>